<dbReference type="EMBL" id="AY060372">
    <property type="protein sequence ID" value="AAL25411.1"/>
    <property type="molecule type" value="mRNA"/>
</dbReference>
<dbReference type="AlphaFoldDB" id="Q95T21"/>
<proteinExistence type="evidence at transcript level"/>
<protein>
    <submittedName>
        <fullName evidence="3">LD21513p</fullName>
    </submittedName>
    <submittedName>
        <fullName evidence="2">LD23922p</fullName>
    </submittedName>
</protein>
<accession>Q95T21</accession>
<evidence type="ECO:0000313" key="3">
    <source>
        <dbReference type="EMBL" id="AAR31132.1"/>
    </source>
</evidence>
<sequence>MEQRRRTRGRPADQDEEQRAPLPGRHPADIYQDIDRRMQSRPETVCLALDQGLTKGVLNGPAHLADTPTGGPLNMNTSWPIN</sequence>
<feature type="region of interest" description="Disordered" evidence="1">
    <location>
        <begin position="1"/>
        <end position="28"/>
    </location>
</feature>
<name>Q95T21_DROME</name>
<feature type="compositionally biased region" description="Basic and acidic residues" evidence="1">
    <location>
        <begin position="1"/>
        <end position="19"/>
    </location>
</feature>
<reference evidence="3" key="2">
    <citation type="submission" date="2003-12" db="EMBL/GenBank/DDBJ databases">
        <authorList>
            <person name="Stapleton M."/>
            <person name="Brokstein P."/>
            <person name="Hong L."/>
            <person name="Agbayani A."/>
            <person name="Carlson J."/>
            <person name="Champe M."/>
            <person name="Chavez C."/>
            <person name="Dorsett V."/>
            <person name="Dresnek D."/>
            <person name="Farfan D."/>
            <person name="Frise E."/>
            <person name="George R."/>
            <person name="Gonzalez M."/>
            <person name="Guarin H."/>
            <person name="Kronmiller B."/>
            <person name="Li P."/>
            <person name="Liao G."/>
            <person name="Miranda A."/>
            <person name="Mungall C.J."/>
            <person name="Nunoo J."/>
            <person name="Pacleb J."/>
            <person name="Paragas V."/>
            <person name="Park S."/>
            <person name="Patel S."/>
            <person name="Phouanenavong S."/>
            <person name="Wan K."/>
            <person name="Yu C."/>
            <person name="Lewis S.E."/>
            <person name="Rubin G.M."/>
            <person name="Celniker S."/>
        </authorList>
    </citation>
    <scope>NUCLEOTIDE SEQUENCE</scope>
    <source>
        <strain evidence="3">Berkeley</strain>
    </source>
</reference>
<organism evidence="2">
    <name type="scientific">Drosophila melanogaster</name>
    <name type="common">Fruit fly</name>
    <dbReference type="NCBI Taxonomy" id="7227"/>
    <lineage>
        <taxon>Eukaryota</taxon>
        <taxon>Metazoa</taxon>
        <taxon>Ecdysozoa</taxon>
        <taxon>Arthropoda</taxon>
        <taxon>Hexapoda</taxon>
        <taxon>Insecta</taxon>
        <taxon>Pterygota</taxon>
        <taxon>Neoptera</taxon>
        <taxon>Endopterygota</taxon>
        <taxon>Diptera</taxon>
        <taxon>Brachycera</taxon>
        <taxon>Muscomorpha</taxon>
        <taxon>Ephydroidea</taxon>
        <taxon>Drosophilidae</taxon>
        <taxon>Drosophila</taxon>
        <taxon>Sophophora</taxon>
    </lineage>
</organism>
<feature type="region of interest" description="Disordered" evidence="1">
    <location>
        <begin position="60"/>
        <end position="82"/>
    </location>
</feature>
<evidence type="ECO:0000256" key="1">
    <source>
        <dbReference type="SAM" id="MobiDB-lite"/>
    </source>
</evidence>
<dbReference type="EMBL" id="BT011061">
    <property type="protein sequence ID" value="AAR31132.1"/>
    <property type="molecule type" value="mRNA"/>
</dbReference>
<reference evidence="2" key="1">
    <citation type="submission" date="2001-10" db="EMBL/GenBank/DDBJ databases">
        <authorList>
            <person name="Stapleton M."/>
            <person name="Brokstein P."/>
            <person name="Hong L."/>
            <person name="Agbayani A."/>
            <person name="Carlson J."/>
            <person name="Champe M."/>
            <person name="Chavez C."/>
            <person name="Dorsett V."/>
            <person name="Farfan D."/>
            <person name="Frise E."/>
            <person name="George R."/>
            <person name="Gonzalez M."/>
            <person name="Guarin H."/>
            <person name="Li P."/>
            <person name="Liao G."/>
            <person name="Miranda A."/>
            <person name="Mungall C.J."/>
            <person name="Nunoo J."/>
            <person name="Pacleb J."/>
            <person name="Paragas V."/>
            <person name="Park S."/>
            <person name="Phouanenavong S."/>
            <person name="Wan K."/>
            <person name="Yu C."/>
            <person name="Lewis S.E."/>
            <person name="Rubin G.M."/>
            <person name="Celniker S."/>
        </authorList>
    </citation>
    <scope>NUCLEOTIDE SEQUENCE</scope>
    <source>
        <strain evidence="2">Berkeley</strain>
    </source>
</reference>
<evidence type="ECO:0000313" key="2">
    <source>
        <dbReference type="EMBL" id="AAL25411.1"/>
    </source>
</evidence>